<keyword evidence="2" id="KW-1185">Reference proteome</keyword>
<reference evidence="1" key="1">
    <citation type="submission" date="2023-10" db="EMBL/GenBank/DDBJ databases">
        <authorList>
            <person name="Domelevo Entfellner J.-B."/>
        </authorList>
    </citation>
    <scope>NUCLEOTIDE SEQUENCE</scope>
</reference>
<name>A0AA87B7B9_9FABA</name>
<dbReference type="Proteomes" id="UP001189624">
    <property type="component" value="Chromosome 10"/>
</dbReference>
<evidence type="ECO:0000313" key="2">
    <source>
        <dbReference type="Proteomes" id="UP001189624"/>
    </source>
</evidence>
<evidence type="ECO:0000313" key="1">
    <source>
        <dbReference type="EMBL" id="CAJ1977686.1"/>
    </source>
</evidence>
<proteinExistence type="predicted"/>
<sequence>MFSEGFYFHGLMGMPLENDDAMIEHETEDTETVEWIHNLSIDVDQGQELDVNDDYKGAVAENKKKKR</sequence>
<dbReference type="AlphaFoldDB" id="A0AA87B7B9"/>
<gene>
    <name evidence="1" type="ORF">AYBTSS11_LOCUS29854</name>
</gene>
<protein>
    <submittedName>
        <fullName evidence="1">Uncharacterized protein</fullName>
    </submittedName>
</protein>
<dbReference type="EMBL" id="OY731407">
    <property type="protein sequence ID" value="CAJ1977686.1"/>
    <property type="molecule type" value="Genomic_DNA"/>
</dbReference>
<accession>A0AA87B7B9</accession>
<organism evidence="1 2">
    <name type="scientific">Sphenostylis stenocarpa</name>
    <dbReference type="NCBI Taxonomy" id="92480"/>
    <lineage>
        <taxon>Eukaryota</taxon>
        <taxon>Viridiplantae</taxon>
        <taxon>Streptophyta</taxon>
        <taxon>Embryophyta</taxon>
        <taxon>Tracheophyta</taxon>
        <taxon>Spermatophyta</taxon>
        <taxon>Magnoliopsida</taxon>
        <taxon>eudicotyledons</taxon>
        <taxon>Gunneridae</taxon>
        <taxon>Pentapetalae</taxon>
        <taxon>rosids</taxon>
        <taxon>fabids</taxon>
        <taxon>Fabales</taxon>
        <taxon>Fabaceae</taxon>
        <taxon>Papilionoideae</taxon>
        <taxon>50 kb inversion clade</taxon>
        <taxon>NPAAA clade</taxon>
        <taxon>indigoferoid/millettioid clade</taxon>
        <taxon>Phaseoleae</taxon>
        <taxon>Sphenostylis</taxon>
    </lineage>
</organism>
<dbReference type="Gramene" id="rna-AYBTSS11_LOCUS29854">
    <property type="protein sequence ID" value="CAJ1977686.1"/>
    <property type="gene ID" value="gene-AYBTSS11_LOCUS29854"/>
</dbReference>